<reference evidence="11 12" key="1">
    <citation type="submission" date="2015-10" db="EMBL/GenBank/DDBJ databases">
        <title>Candidatus Desulfofervidus auxilii, a hydrogenotrophic sulfate-reducing bacterium involved in the thermophilic anaerobic oxidation of methane.</title>
        <authorList>
            <person name="Krukenberg V."/>
            <person name="Richter M."/>
            <person name="Wegener G."/>
        </authorList>
    </citation>
    <scope>NUCLEOTIDE SEQUENCE [LARGE SCALE GENOMIC DNA]</scope>
    <source>
        <strain evidence="11 12">HS1</strain>
    </source>
</reference>
<evidence type="ECO:0000256" key="5">
    <source>
        <dbReference type="ARBA" id="ARBA00022989"/>
    </source>
</evidence>
<dbReference type="Gene3D" id="1.10.287.1260">
    <property type="match status" value="1"/>
</dbReference>
<dbReference type="Gene3D" id="3.30.70.100">
    <property type="match status" value="1"/>
</dbReference>
<name>A0A7U4QIT1_DESA2</name>
<dbReference type="SUPFAM" id="SSF82861">
    <property type="entry name" value="Mechanosensitive channel protein MscS (YggB), transmembrane region"/>
    <property type="match status" value="1"/>
</dbReference>
<feature type="domain" description="Mechanosensitive ion channel MscS C-terminal" evidence="9">
    <location>
        <begin position="244"/>
        <end position="330"/>
    </location>
</feature>
<feature type="transmembrane region" description="Helical" evidence="7">
    <location>
        <begin position="131"/>
        <end position="152"/>
    </location>
</feature>
<evidence type="ECO:0000313" key="11">
    <source>
        <dbReference type="EMBL" id="AMM40122.1"/>
    </source>
</evidence>
<dbReference type="InterPro" id="IPR049142">
    <property type="entry name" value="MS_channel_1st"/>
</dbReference>
<dbReference type="Pfam" id="PF21082">
    <property type="entry name" value="MS_channel_3rd"/>
    <property type="match status" value="1"/>
</dbReference>
<dbReference type="GO" id="GO:0008381">
    <property type="term" value="F:mechanosensitive monoatomic ion channel activity"/>
    <property type="evidence" value="ECO:0007669"/>
    <property type="project" value="UniProtKB-ARBA"/>
</dbReference>
<dbReference type="SUPFAM" id="SSF82689">
    <property type="entry name" value="Mechanosensitive channel protein MscS (YggB), C-terminal domain"/>
    <property type="match status" value="1"/>
</dbReference>
<evidence type="ECO:0000259" key="10">
    <source>
        <dbReference type="Pfam" id="PF21088"/>
    </source>
</evidence>
<dbReference type="EMBL" id="CP013015">
    <property type="protein sequence ID" value="AMM40122.1"/>
    <property type="molecule type" value="Genomic_DNA"/>
</dbReference>
<keyword evidence="6 7" id="KW-0472">Membrane</keyword>
<dbReference type="GO" id="GO:0005886">
    <property type="term" value="C:plasma membrane"/>
    <property type="evidence" value="ECO:0007669"/>
    <property type="project" value="UniProtKB-SubCell"/>
</dbReference>
<dbReference type="Gene3D" id="2.30.30.60">
    <property type="match status" value="1"/>
</dbReference>
<keyword evidence="5 7" id="KW-1133">Transmembrane helix</keyword>
<feature type="domain" description="Mechanosensitive ion channel transmembrane helices 2/3" evidence="10">
    <location>
        <begin position="127"/>
        <end position="167"/>
    </location>
</feature>
<sequence>MDFTHLAKWFLPPIIIIASLVLGRFCKKWVISKLLDLTSKTKLRFDDVLIRSLKSSVVLWCLLLGIYIALNFVSLPDKILALTQKILLVLVLFTAFLFLARFLSDLIQIYEDKIKGALPGASIFKNLIKGFVLVIGFLMILHTIGISITPLITTLGIGGLAVALALQDTLANLFAGLHIVATKKVRPGDYIKIETGEEGYVTDITWRDTTIRQLPNNIVIIPNSKLASAIVTNYYFPERELAVLVQVGVSYDSDLEKVEKVTIEVAKEVMQEVSGGVPEFNPFIRYHTFDDFSINFTVILRAKEFVDQYLVKHEFVKRLKKRYDQEGIEIPFPIRTVFLKKD</sequence>
<evidence type="ECO:0000256" key="4">
    <source>
        <dbReference type="ARBA" id="ARBA00022692"/>
    </source>
</evidence>
<comment type="similarity">
    <text evidence="2">Belongs to the MscS (TC 1.A.23) family.</text>
</comment>
<organism evidence="11 12">
    <name type="scientific">Desulfofervidus auxilii</name>
    <dbReference type="NCBI Taxonomy" id="1621989"/>
    <lineage>
        <taxon>Bacteria</taxon>
        <taxon>Pseudomonadati</taxon>
        <taxon>Thermodesulfobacteriota</taxon>
        <taxon>Candidatus Desulfofervidia</taxon>
        <taxon>Candidatus Desulfofervidales</taxon>
        <taxon>Candidatus Desulfofervidaceae</taxon>
        <taxon>Candidatus Desulfofervidus</taxon>
    </lineage>
</organism>
<feature type="transmembrane region" description="Helical" evidence="7">
    <location>
        <begin position="86"/>
        <end position="110"/>
    </location>
</feature>
<evidence type="ECO:0000259" key="9">
    <source>
        <dbReference type="Pfam" id="PF21082"/>
    </source>
</evidence>
<dbReference type="RefSeq" id="WP_066060423.1">
    <property type="nucleotide sequence ID" value="NZ_CP013015.1"/>
</dbReference>
<dbReference type="InterPro" id="IPR023408">
    <property type="entry name" value="MscS_beta-dom_sf"/>
</dbReference>
<evidence type="ECO:0000256" key="3">
    <source>
        <dbReference type="ARBA" id="ARBA00022475"/>
    </source>
</evidence>
<evidence type="ECO:0000259" key="8">
    <source>
        <dbReference type="Pfam" id="PF00924"/>
    </source>
</evidence>
<keyword evidence="4 7" id="KW-0812">Transmembrane</keyword>
<dbReference type="PANTHER" id="PTHR30566:SF25">
    <property type="entry name" value="INNER MEMBRANE PROTEIN"/>
    <property type="match status" value="1"/>
</dbReference>
<dbReference type="Pfam" id="PF21088">
    <property type="entry name" value="MS_channel_1st"/>
    <property type="match status" value="1"/>
</dbReference>
<dbReference type="SUPFAM" id="SSF50182">
    <property type="entry name" value="Sm-like ribonucleoproteins"/>
    <property type="match status" value="1"/>
</dbReference>
<protein>
    <submittedName>
        <fullName evidence="11">Transporter, small conductance mechanosensitive ion channel MscS family protein</fullName>
    </submittedName>
</protein>
<accession>A0A7U4QIT1</accession>
<dbReference type="AlphaFoldDB" id="A0A7U4QIT1"/>
<evidence type="ECO:0000256" key="6">
    <source>
        <dbReference type="ARBA" id="ARBA00023136"/>
    </source>
</evidence>
<dbReference type="Pfam" id="PF00924">
    <property type="entry name" value="MS_channel_2nd"/>
    <property type="match status" value="1"/>
</dbReference>
<dbReference type="Proteomes" id="UP000070560">
    <property type="component" value="Chromosome"/>
</dbReference>
<dbReference type="InterPro" id="IPR011014">
    <property type="entry name" value="MscS_channel_TM-2"/>
</dbReference>
<evidence type="ECO:0000256" key="7">
    <source>
        <dbReference type="SAM" id="Phobius"/>
    </source>
</evidence>
<gene>
    <name evidence="11" type="ORF">HS1_000316</name>
</gene>
<dbReference type="OrthoDB" id="9775207at2"/>
<proteinExistence type="inferred from homology"/>
<comment type="subcellular location">
    <subcellularLocation>
        <location evidence="1">Cell membrane</location>
        <topology evidence="1">Multi-pass membrane protein</topology>
    </subcellularLocation>
</comment>
<keyword evidence="3" id="KW-1003">Cell membrane</keyword>
<evidence type="ECO:0000256" key="1">
    <source>
        <dbReference type="ARBA" id="ARBA00004651"/>
    </source>
</evidence>
<feature type="transmembrane region" description="Helical" evidence="7">
    <location>
        <begin position="6"/>
        <end position="26"/>
    </location>
</feature>
<feature type="transmembrane region" description="Helical" evidence="7">
    <location>
        <begin position="158"/>
        <end position="181"/>
    </location>
</feature>
<dbReference type="KEGG" id="daw:HS1_000316"/>
<dbReference type="InterPro" id="IPR010920">
    <property type="entry name" value="LSM_dom_sf"/>
</dbReference>
<feature type="transmembrane region" description="Helical" evidence="7">
    <location>
        <begin position="57"/>
        <end position="74"/>
    </location>
</feature>
<evidence type="ECO:0000313" key="12">
    <source>
        <dbReference type="Proteomes" id="UP000070560"/>
    </source>
</evidence>
<evidence type="ECO:0000256" key="2">
    <source>
        <dbReference type="ARBA" id="ARBA00008017"/>
    </source>
</evidence>
<dbReference type="InterPro" id="IPR011066">
    <property type="entry name" value="MscS_channel_C_sf"/>
</dbReference>
<dbReference type="InterPro" id="IPR006685">
    <property type="entry name" value="MscS_channel_2nd"/>
</dbReference>
<feature type="domain" description="Mechanosensitive ion channel MscS" evidence="8">
    <location>
        <begin position="168"/>
        <end position="234"/>
    </location>
</feature>
<keyword evidence="12" id="KW-1185">Reference proteome</keyword>
<dbReference type="PANTHER" id="PTHR30566">
    <property type="entry name" value="YNAI-RELATED MECHANOSENSITIVE ION CHANNEL"/>
    <property type="match status" value="1"/>
</dbReference>
<dbReference type="InterPro" id="IPR049278">
    <property type="entry name" value="MS_channel_C"/>
</dbReference>